<name>A0A5E4D6X2_MARMO</name>
<dbReference type="GO" id="GO:0016477">
    <property type="term" value="P:cell migration"/>
    <property type="evidence" value="ECO:0007669"/>
    <property type="project" value="TreeGrafter"/>
</dbReference>
<dbReference type="GO" id="GO:0046934">
    <property type="term" value="F:1-phosphatidylinositol-4,5-bisphosphate 3-kinase activity"/>
    <property type="evidence" value="ECO:0007669"/>
    <property type="project" value="UniProtKB-EC"/>
</dbReference>
<dbReference type="GO" id="GO:0005886">
    <property type="term" value="C:plasma membrane"/>
    <property type="evidence" value="ECO:0007669"/>
    <property type="project" value="TreeGrafter"/>
</dbReference>
<dbReference type="PANTHER" id="PTHR10048:SF35">
    <property type="entry name" value="PHOSPHATIDYLINOSITOL 4,5-BISPHOSPHATE 3-KINASE CATALYTIC SUBUNIT DELTA ISOFORM"/>
    <property type="match status" value="1"/>
</dbReference>
<dbReference type="InterPro" id="IPR002420">
    <property type="entry name" value="PI3K-type_C2_dom"/>
</dbReference>
<dbReference type="EMBL" id="CABDUW010003994">
    <property type="protein sequence ID" value="VTJ89994.1"/>
    <property type="molecule type" value="Genomic_DNA"/>
</dbReference>
<feature type="region of interest" description="Disordered" evidence="5">
    <location>
        <begin position="375"/>
        <end position="409"/>
    </location>
</feature>
<dbReference type="SMART" id="SM00143">
    <property type="entry name" value="PI3K_p85B"/>
    <property type="match status" value="1"/>
</dbReference>
<dbReference type="InterPro" id="IPR015433">
    <property type="entry name" value="PI3/4_kinase"/>
</dbReference>
<evidence type="ECO:0000256" key="4">
    <source>
        <dbReference type="PROSITE-ProRule" id="PRU00880"/>
    </source>
</evidence>
<dbReference type="SMART" id="SM00142">
    <property type="entry name" value="PI3K_C2"/>
    <property type="match status" value="1"/>
</dbReference>
<accession>A0A5E4D6X2</accession>
<dbReference type="EC" id="2.7.1.153" evidence="2"/>
<dbReference type="SMART" id="SM00144">
    <property type="entry name" value="PI3K_rbd"/>
    <property type="match status" value="1"/>
</dbReference>
<dbReference type="Pfam" id="PF02192">
    <property type="entry name" value="PI3K_p85B"/>
    <property type="match status" value="1"/>
</dbReference>
<dbReference type="GO" id="GO:0048015">
    <property type="term" value="P:phosphatidylinositol-mediated signaling"/>
    <property type="evidence" value="ECO:0007669"/>
    <property type="project" value="TreeGrafter"/>
</dbReference>
<dbReference type="GO" id="GO:0043491">
    <property type="term" value="P:phosphatidylinositol 3-kinase/protein kinase B signal transduction"/>
    <property type="evidence" value="ECO:0007669"/>
    <property type="project" value="TreeGrafter"/>
</dbReference>
<evidence type="ECO:0000256" key="5">
    <source>
        <dbReference type="SAM" id="MobiDB-lite"/>
    </source>
</evidence>
<dbReference type="GO" id="GO:0035005">
    <property type="term" value="F:1-phosphatidylinositol-4-phosphate 3-kinase activity"/>
    <property type="evidence" value="ECO:0007669"/>
    <property type="project" value="TreeGrafter"/>
</dbReference>
<evidence type="ECO:0000259" key="7">
    <source>
        <dbReference type="PROSITE" id="PS51546"/>
    </source>
</evidence>
<dbReference type="PROSITE" id="PS51546">
    <property type="entry name" value="PI3K_RBD"/>
    <property type="match status" value="1"/>
</dbReference>
<dbReference type="InterPro" id="IPR000341">
    <property type="entry name" value="PI3K_Ras-bd_dom"/>
</dbReference>
<organism evidence="9 10">
    <name type="scientific">Marmota monax</name>
    <name type="common">Woodchuck</name>
    <dbReference type="NCBI Taxonomy" id="9995"/>
    <lineage>
        <taxon>Eukaryota</taxon>
        <taxon>Metazoa</taxon>
        <taxon>Chordata</taxon>
        <taxon>Craniata</taxon>
        <taxon>Vertebrata</taxon>
        <taxon>Euteleostomi</taxon>
        <taxon>Mammalia</taxon>
        <taxon>Eutheria</taxon>
        <taxon>Euarchontoglires</taxon>
        <taxon>Glires</taxon>
        <taxon>Rodentia</taxon>
        <taxon>Sciuromorpha</taxon>
        <taxon>Sciuridae</taxon>
        <taxon>Xerinae</taxon>
        <taxon>Marmotini</taxon>
        <taxon>Marmota</taxon>
    </lineage>
</organism>
<dbReference type="PROSITE" id="PS51547">
    <property type="entry name" value="C2_PI3K"/>
    <property type="match status" value="1"/>
</dbReference>
<feature type="domain" description="C2 PI3K-type" evidence="8">
    <location>
        <begin position="289"/>
        <end position="409"/>
    </location>
</feature>
<sequence>MLWDQAQNEPLFHMLSDPEAYVFTCVNQTAEQQELEDEQQRLCDVRPFLPMLHLVTRQGDRMEKLINSQISLLIGKGLHEFDCLQDPEVNDFRTKMRQFSEEAAARRQQLAWEAWEAAPPAAHGLLCPWGPSTDKTLQCPRPPNFSSLTGITWHLPGMQACKGCSQASHQESFIIQVSTKDVPLALMACALQKKAKVYQHLTMEKPEDYVLQVNGRHEYLYGSYLLCQFKYICSCLHSGLTPHLTMVHSSSILAMRDEQSKPAPQVKKPHTKPPPIPMKKPSSVSLWSLGQPFCIELIQGSKINADEQMKLVVQAGLFHGNEMLCKTMSSLEVSVCSEPMWKQHLEFDINICDLPRMARLCFALYAVMEKAKKARSSMKKSKKVAGTLRTGVLGEPGDPSLSARPSLAP</sequence>
<evidence type="ECO:0000256" key="1">
    <source>
        <dbReference type="ARBA" id="ARBA00004805"/>
    </source>
</evidence>
<evidence type="ECO:0000313" key="10">
    <source>
        <dbReference type="Proteomes" id="UP000335636"/>
    </source>
</evidence>
<dbReference type="Proteomes" id="UP000335636">
    <property type="component" value="Unassembled WGS sequence"/>
</dbReference>
<comment type="pathway">
    <text evidence="1">Phospholipid metabolism; phosphatidylinositol phosphate biosynthesis.</text>
</comment>
<comment type="catalytic activity">
    <reaction evidence="3">
        <text>a 1,2-diacyl-sn-glycero-3-phospho-(1D-myo-inositol-4,5-bisphosphate) + ATP = a 1,2-diacyl-sn-glycero-3-phospho-(1D-myo-inositol-3,4,5-trisphosphate) + ADP + H(+)</text>
        <dbReference type="Rhea" id="RHEA:21292"/>
        <dbReference type="ChEBI" id="CHEBI:15378"/>
        <dbReference type="ChEBI" id="CHEBI:30616"/>
        <dbReference type="ChEBI" id="CHEBI:57836"/>
        <dbReference type="ChEBI" id="CHEBI:58456"/>
        <dbReference type="ChEBI" id="CHEBI:456216"/>
        <dbReference type="EC" id="2.7.1.153"/>
    </reaction>
    <physiologicalReaction direction="left-to-right" evidence="3">
        <dbReference type="Rhea" id="RHEA:21293"/>
    </physiologicalReaction>
</comment>
<dbReference type="SUPFAM" id="SSF49562">
    <property type="entry name" value="C2 domain (Calcium/lipid-binding domain, CaLB)"/>
    <property type="match status" value="1"/>
</dbReference>
<dbReference type="Gene3D" id="3.10.20.770">
    <property type="match status" value="1"/>
</dbReference>
<feature type="domain" description="PI3K-RBD" evidence="7">
    <location>
        <begin position="156"/>
        <end position="248"/>
    </location>
</feature>
<feature type="region of interest" description="Disordered" evidence="5">
    <location>
        <begin position="258"/>
        <end position="277"/>
    </location>
</feature>
<dbReference type="GO" id="GO:0005942">
    <property type="term" value="C:phosphatidylinositol 3-kinase complex"/>
    <property type="evidence" value="ECO:0007669"/>
    <property type="project" value="TreeGrafter"/>
</dbReference>
<dbReference type="InterPro" id="IPR035892">
    <property type="entry name" value="C2_domain_sf"/>
</dbReference>
<dbReference type="Pfam" id="PF00792">
    <property type="entry name" value="PI3K_C2"/>
    <property type="match status" value="1"/>
</dbReference>
<dbReference type="UniPathway" id="UPA00220"/>
<dbReference type="InterPro" id="IPR003113">
    <property type="entry name" value="PI3K_ABD"/>
</dbReference>
<keyword evidence="10" id="KW-1185">Reference proteome</keyword>
<reference evidence="9" key="1">
    <citation type="submission" date="2019-04" db="EMBL/GenBank/DDBJ databases">
        <authorList>
            <person name="Alioto T."/>
            <person name="Alioto T."/>
        </authorList>
    </citation>
    <scope>NUCLEOTIDE SEQUENCE [LARGE SCALE GENOMIC DNA]</scope>
</reference>
<evidence type="ECO:0000256" key="3">
    <source>
        <dbReference type="ARBA" id="ARBA00023981"/>
    </source>
</evidence>
<dbReference type="AlphaFoldDB" id="A0A5E4D6X2"/>
<dbReference type="GO" id="GO:0005829">
    <property type="term" value="C:cytosol"/>
    <property type="evidence" value="ECO:0007669"/>
    <property type="project" value="UniProtKB-ARBA"/>
</dbReference>
<dbReference type="GO" id="GO:0016303">
    <property type="term" value="F:1-phosphatidylinositol-3-kinase activity"/>
    <property type="evidence" value="ECO:0007669"/>
    <property type="project" value="TreeGrafter"/>
</dbReference>
<dbReference type="InterPro" id="IPR029071">
    <property type="entry name" value="Ubiquitin-like_domsf"/>
</dbReference>
<evidence type="ECO:0000259" key="6">
    <source>
        <dbReference type="PROSITE" id="PS51544"/>
    </source>
</evidence>
<evidence type="ECO:0000256" key="2">
    <source>
        <dbReference type="ARBA" id="ARBA00012010"/>
    </source>
</evidence>
<evidence type="ECO:0000313" key="9">
    <source>
        <dbReference type="EMBL" id="VTJ89994.1"/>
    </source>
</evidence>
<comment type="caution">
    <text evidence="9">The sequence shown here is derived from an EMBL/GenBank/DDBJ whole genome shotgun (WGS) entry which is preliminary data.</text>
</comment>
<evidence type="ECO:0000259" key="8">
    <source>
        <dbReference type="PROSITE" id="PS51547"/>
    </source>
</evidence>
<dbReference type="SUPFAM" id="SSF54236">
    <property type="entry name" value="Ubiquitin-like"/>
    <property type="match status" value="1"/>
</dbReference>
<gene>
    <name evidence="9" type="ORF">MONAX_5E019963</name>
</gene>
<proteinExistence type="inferred from homology"/>
<dbReference type="Gene3D" id="2.60.40.150">
    <property type="entry name" value="C2 domain"/>
    <property type="match status" value="1"/>
</dbReference>
<feature type="domain" description="PI3K-ABD" evidence="6">
    <location>
        <begin position="1"/>
        <end position="58"/>
    </location>
</feature>
<dbReference type="PROSITE" id="PS51544">
    <property type="entry name" value="PI3K_ABD"/>
    <property type="match status" value="1"/>
</dbReference>
<dbReference type="Pfam" id="PF00794">
    <property type="entry name" value="PI3K_rbd"/>
    <property type="match status" value="1"/>
</dbReference>
<protein>
    <recommendedName>
        <fullName evidence="2">phosphatidylinositol-4,5-bisphosphate 3-kinase</fullName>
        <ecNumber evidence="2">2.7.1.153</ecNumber>
    </recommendedName>
</protein>
<dbReference type="PANTHER" id="PTHR10048">
    <property type="entry name" value="PHOSPHATIDYLINOSITOL KINASE"/>
    <property type="match status" value="1"/>
</dbReference>
<comment type="similarity">
    <text evidence="4">Belongs to the PI3/PI4-kinase family.</text>
</comment>